<reference evidence="1" key="1">
    <citation type="journal article" date="2006" name="Nature">
        <title>Deciphering the evolution and metabolism of an anammox bacterium from a community genome.</title>
        <authorList>
            <person name="Strous M."/>
            <person name="Pelletier E."/>
            <person name="Mangenot S."/>
            <person name="Rattei T."/>
            <person name="Lehner A."/>
            <person name="Taylor M.W."/>
            <person name="Horn M."/>
            <person name="Daims H."/>
            <person name="Bartol-Mavel D."/>
            <person name="Wincker P."/>
            <person name="Barbe V."/>
            <person name="Fonknechten N."/>
            <person name="Vallenet D."/>
            <person name="Segurens B."/>
            <person name="Schenowitz-Truong C."/>
            <person name="Medigue C."/>
            <person name="Collingro A."/>
            <person name="Snel B."/>
            <person name="Dutilh B.E."/>
            <person name="OpDenCamp H.J.M."/>
            <person name="vanDerDrift C."/>
            <person name="Cirpus I."/>
            <person name="vanDePas-Schoonen K.T."/>
            <person name="Harhangi H.R."/>
            <person name="vanNiftrik L."/>
            <person name="Schmid M."/>
            <person name="Keltjens J."/>
            <person name="vanDeVossenberg J."/>
            <person name="Kartal B."/>
            <person name="Meier H."/>
            <person name="Frishman D."/>
            <person name="Huynen M.A."/>
            <person name="Mewes H."/>
            <person name="Weissenbach J."/>
            <person name="Jetten M.S.M."/>
            <person name="Wagner M."/>
            <person name="LePaslier D."/>
        </authorList>
    </citation>
    <scope>NUCLEOTIDE SEQUENCE</scope>
</reference>
<sequence length="90" mass="10303">MLGKNYNKLQFCLFSGVTRCQLRQKNWRIVQTNPFGATKSMMEAHHLPSRVFSAPKTPGIKDKNHFLSKRYTQATYLSAWTVTPSHSSLS</sequence>
<accession>Q1Q6W4</accession>
<dbReference type="AlphaFoldDB" id="Q1Q6W4"/>
<proteinExistence type="predicted"/>
<protein>
    <submittedName>
        <fullName evidence="1">Uncharacterized protein</fullName>
    </submittedName>
</protein>
<evidence type="ECO:0000313" key="1">
    <source>
        <dbReference type="EMBL" id="CAJ73319.1"/>
    </source>
</evidence>
<name>Q1Q6W4_KUEST</name>
<dbReference type="EMBL" id="CT573071">
    <property type="protein sequence ID" value="CAJ73319.1"/>
    <property type="molecule type" value="Genomic_DNA"/>
</dbReference>
<organism evidence="1">
    <name type="scientific">Kuenenia stuttgartiensis</name>
    <dbReference type="NCBI Taxonomy" id="174633"/>
    <lineage>
        <taxon>Bacteria</taxon>
        <taxon>Pseudomonadati</taxon>
        <taxon>Planctomycetota</taxon>
        <taxon>Candidatus Brocadiia</taxon>
        <taxon>Candidatus Brocadiales</taxon>
        <taxon>Candidatus Brocadiaceae</taxon>
        <taxon>Candidatus Kuenenia</taxon>
    </lineage>
</organism>
<reference evidence="1" key="2">
    <citation type="submission" date="2006-01" db="EMBL/GenBank/DDBJ databases">
        <authorList>
            <person name="Genoscope"/>
        </authorList>
    </citation>
    <scope>NUCLEOTIDE SEQUENCE</scope>
</reference>
<gene>
    <name evidence="1" type="ORF">kuste2571</name>
</gene>